<proteinExistence type="predicted"/>
<gene>
    <name evidence="2" type="ORF">NPIL_353241</name>
</gene>
<accession>A0A8X6QIX8</accession>
<organism evidence="2 3">
    <name type="scientific">Nephila pilipes</name>
    <name type="common">Giant wood spider</name>
    <name type="synonym">Nephila maculata</name>
    <dbReference type="NCBI Taxonomy" id="299642"/>
    <lineage>
        <taxon>Eukaryota</taxon>
        <taxon>Metazoa</taxon>
        <taxon>Ecdysozoa</taxon>
        <taxon>Arthropoda</taxon>
        <taxon>Chelicerata</taxon>
        <taxon>Arachnida</taxon>
        <taxon>Araneae</taxon>
        <taxon>Araneomorphae</taxon>
        <taxon>Entelegynae</taxon>
        <taxon>Araneoidea</taxon>
        <taxon>Nephilidae</taxon>
        <taxon>Nephila</taxon>
    </lineage>
</organism>
<dbReference type="AlphaFoldDB" id="A0A8X6QIX8"/>
<name>A0A8X6QIX8_NEPPI</name>
<protein>
    <submittedName>
        <fullName evidence="2">Uncharacterized protein</fullName>
    </submittedName>
</protein>
<dbReference type="Proteomes" id="UP000887013">
    <property type="component" value="Unassembled WGS sequence"/>
</dbReference>
<feature type="region of interest" description="Disordered" evidence="1">
    <location>
        <begin position="1"/>
        <end position="43"/>
    </location>
</feature>
<dbReference type="EMBL" id="BMAW01129194">
    <property type="protein sequence ID" value="GFU29350.1"/>
    <property type="molecule type" value="Genomic_DNA"/>
</dbReference>
<evidence type="ECO:0000313" key="3">
    <source>
        <dbReference type="Proteomes" id="UP000887013"/>
    </source>
</evidence>
<sequence length="84" mass="9339">MNSSPLSSDYESKNDTVVTQTNPLPASVQAEENQASETEDNNGFTVISKKKRVPPIFVNESVKTPNLLKELSGKNRLHGFRQIH</sequence>
<evidence type="ECO:0000256" key="1">
    <source>
        <dbReference type="SAM" id="MobiDB-lite"/>
    </source>
</evidence>
<reference evidence="2" key="1">
    <citation type="submission" date="2020-08" db="EMBL/GenBank/DDBJ databases">
        <title>Multicomponent nature underlies the extraordinary mechanical properties of spider dragline silk.</title>
        <authorList>
            <person name="Kono N."/>
            <person name="Nakamura H."/>
            <person name="Mori M."/>
            <person name="Yoshida Y."/>
            <person name="Ohtoshi R."/>
            <person name="Malay A.D."/>
            <person name="Moran D.A.P."/>
            <person name="Tomita M."/>
            <person name="Numata K."/>
            <person name="Arakawa K."/>
        </authorList>
    </citation>
    <scope>NUCLEOTIDE SEQUENCE</scope>
</reference>
<comment type="caution">
    <text evidence="2">The sequence shown here is derived from an EMBL/GenBank/DDBJ whole genome shotgun (WGS) entry which is preliminary data.</text>
</comment>
<evidence type="ECO:0000313" key="2">
    <source>
        <dbReference type="EMBL" id="GFU29350.1"/>
    </source>
</evidence>
<keyword evidence="3" id="KW-1185">Reference proteome</keyword>